<evidence type="ECO:0000256" key="1">
    <source>
        <dbReference type="SAM" id="SignalP"/>
    </source>
</evidence>
<dbReference type="CDD" id="cd23992">
    <property type="entry name" value="PBP_GOBP"/>
    <property type="match status" value="1"/>
</dbReference>
<dbReference type="SUPFAM" id="SSF47565">
    <property type="entry name" value="Insect pheromone/odorant-binding proteins"/>
    <property type="match status" value="1"/>
</dbReference>
<dbReference type="AlphaFoldDB" id="A0A2H1X059"/>
<dbReference type="GO" id="GO:0005549">
    <property type="term" value="F:odorant binding"/>
    <property type="evidence" value="ECO:0007669"/>
    <property type="project" value="InterPro"/>
</dbReference>
<evidence type="ECO:0000313" key="3">
    <source>
        <dbReference type="Proteomes" id="UP000829999"/>
    </source>
</evidence>
<dbReference type="SMART" id="SM00708">
    <property type="entry name" value="PhBP"/>
    <property type="match status" value="1"/>
</dbReference>
<name>A0A2H1X059_SPOFR</name>
<reference evidence="2" key="1">
    <citation type="submission" date="2016-07" db="EMBL/GenBank/DDBJ databases">
        <authorList>
            <person name="Bretaudeau A."/>
        </authorList>
    </citation>
    <scope>NUCLEOTIDE SEQUENCE</scope>
    <source>
        <strain evidence="2">Rice</strain>
        <tissue evidence="2">Whole body</tissue>
    </source>
</reference>
<dbReference type="EMBL" id="ODYU01012429">
    <property type="protein sequence ID" value="SOQ58729.1"/>
    <property type="molecule type" value="Genomic_DNA"/>
</dbReference>
<evidence type="ECO:0000313" key="2">
    <source>
        <dbReference type="EMBL" id="SOQ58729.1"/>
    </source>
</evidence>
<dbReference type="Proteomes" id="UP000829999">
    <property type="component" value="Chromosome 6"/>
</dbReference>
<keyword evidence="1" id="KW-0732">Signal</keyword>
<dbReference type="SMR" id="A0A2H1X059"/>
<feature type="chain" id="PRO_5044573885" evidence="1">
    <location>
        <begin position="26"/>
        <end position="158"/>
    </location>
</feature>
<dbReference type="Pfam" id="PF01395">
    <property type="entry name" value="PBP_GOBP"/>
    <property type="match status" value="1"/>
</dbReference>
<feature type="non-terminal residue" evidence="2">
    <location>
        <position position="158"/>
    </location>
</feature>
<dbReference type="OrthoDB" id="8014875at2759"/>
<protein>
    <submittedName>
        <fullName evidence="4">General odorant-binding protein 69a-like</fullName>
    </submittedName>
    <submittedName>
        <fullName evidence="2">SFRICE030110.1</fullName>
    </submittedName>
</protein>
<reference evidence="4" key="2">
    <citation type="submission" date="2025-04" db="UniProtKB">
        <authorList>
            <consortium name="RefSeq"/>
        </authorList>
    </citation>
    <scope>IDENTIFICATION</scope>
    <source>
        <tissue evidence="4">Whole larval tissue</tissue>
    </source>
</reference>
<proteinExistence type="predicted"/>
<dbReference type="InterPro" id="IPR036728">
    <property type="entry name" value="PBP_GOBP_sf"/>
</dbReference>
<feature type="signal peptide" evidence="1">
    <location>
        <begin position="1"/>
        <end position="25"/>
    </location>
</feature>
<accession>A0A2H1X059</accession>
<dbReference type="Gene3D" id="1.10.238.20">
    <property type="entry name" value="Pheromone/general odorant binding protein domain"/>
    <property type="match status" value="1"/>
</dbReference>
<sequence length="158" mass="18071">MSTCTDLIRIGYVMLFWFLIKNVAALSDREKSTIQKELTTVGLQCIQQHPLSLSDIRSFRNKMIPDGKKPKCFVACLFKKIGVMDDMGMISPMKAQENAKKVFKDNEEHIKHVNEIMEKCSSVNHQNTSDGNKGCDRAKLAFNCFTENADRYGFDFDF</sequence>
<organism evidence="2">
    <name type="scientific">Spodoptera frugiperda</name>
    <name type="common">Fall armyworm</name>
    <dbReference type="NCBI Taxonomy" id="7108"/>
    <lineage>
        <taxon>Eukaryota</taxon>
        <taxon>Metazoa</taxon>
        <taxon>Ecdysozoa</taxon>
        <taxon>Arthropoda</taxon>
        <taxon>Hexapoda</taxon>
        <taxon>Insecta</taxon>
        <taxon>Pterygota</taxon>
        <taxon>Neoptera</taxon>
        <taxon>Endopterygota</taxon>
        <taxon>Lepidoptera</taxon>
        <taxon>Glossata</taxon>
        <taxon>Ditrysia</taxon>
        <taxon>Noctuoidea</taxon>
        <taxon>Noctuidae</taxon>
        <taxon>Amphipyrinae</taxon>
        <taxon>Spodoptera</taxon>
    </lineage>
</organism>
<evidence type="ECO:0000313" key="4">
    <source>
        <dbReference type="RefSeq" id="XP_035438137.2"/>
    </source>
</evidence>
<gene>
    <name evidence="2" type="primary">SFRICE030110.1</name>
    <name evidence="4" type="synonym">LOC118267980</name>
    <name evidence="2" type="ORF">SFRICE_030110.1</name>
</gene>
<dbReference type="InterPro" id="IPR006170">
    <property type="entry name" value="PBP/GOBP"/>
</dbReference>
<keyword evidence="3" id="KW-1185">Reference proteome</keyword>
<dbReference type="RefSeq" id="XP_035438137.2">
    <property type="nucleotide sequence ID" value="XM_035582244.2"/>
</dbReference>